<dbReference type="OrthoDB" id="5342at2759"/>
<dbReference type="PANTHER" id="PTHR14969:SF55">
    <property type="entry name" value="PHOSPHATIDIC ACID PHOSPHATASE TYPE 2_HALOPEROXIDASE DOMAIN-CONTAINING PROTEIN"/>
    <property type="match status" value="1"/>
</dbReference>
<keyword evidence="1" id="KW-0472">Membrane</keyword>
<accession>A0A9C7Q1A9</accession>
<evidence type="ECO:0000256" key="1">
    <source>
        <dbReference type="SAM" id="Phobius"/>
    </source>
</evidence>
<keyword evidence="1" id="KW-1133">Transmembrane helix</keyword>
<dbReference type="Gene3D" id="1.20.144.10">
    <property type="entry name" value="Phosphatidic acid phosphatase type 2/haloperoxidase"/>
    <property type="match status" value="1"/>
</dbReference>
<dbReference type="AlphaFoldDB" id="A0A9C7Q1A9"/>
<feature type="transmembrane region" description="Helical" evidence="1">
    <location>
        <begin position="289"/>
        <end position="310"/>
    </location>
</feature>
<dbReference type="InterPro" id="IPR036938">
    <property type="entry name" value="PAP2/HPO_sf"/>
</dbReference>
<keyword evidence="1" id="KW-0812">Transmembrane</keyword>
<sequence>MASLTVSMKPSVPLLLGIAEYENSSFNLSDRYILNQIQCVRNKFLFFFSIFFTAVTSIELIFPMPLILFCLGADVAGTIVLTYALVLVFGTQLLKRFLWRPRPWMLDDTIIVWKRDKTSSFPSRGVVCSVVFCFLLSDVTHWDHPIWLTLLVAFVSISTSFSRLYLGAHFLSDVVSGLFIGFLLVLLSRHFVDSWWSFLGCDILTSPGTCYGSGTILHLIVSKLVSLIVAIVVLWCLTLVLTCRPLIFWSKSALSFGLMFPPLLFRILFLCNPGQNDKDALGFVLESNWLLSCIGVVGPLLLWAAGWYVCKNGRAQRNIFYYTILFVSSCFLLGICSLQRVST</sequence>
<dbReference type="EMBL" id="BQMJ01000046">
    <property type="protein sequence ID" value="GJQ13681.1"/>
    <property type="molecule type" value="Genomic_DNA"/>
</dbReference>
<dbReference type="SMART" id="SM00014">
    <property type="entry name" value="acidPPc"/>
    <property type="match status" value="1"/>
</dbReference>
<feature type="transmembrane region" description="Helical" evidence="1">
    <location>
        <begin position="121"/>
        <end position="140"/>
    </location>
</feature>
<evidence type="ECO:0000259" key="2">
    <source>
        <dbReference type="SMART" id="SM00014"/>
    </source>
</evidence>
<reference evidence="3" key="2">
    <citation type="submission" date="2022-01" db="EMBL/GenBank/DDBJ databases">
        <authorList>
            <person name="Hirooka S."/>
            <person name="Miyagishima S.Y."/>
        </authorList>
    </citation>
    <scope>NUCLEOTIDE SEQUENCE</scope>
    <source>
        <strain evidence="3">NBRC 102759</strain>
    </source>
</reference>
<feature type="transmembrane region" description="Helical" evidence="1">
    <location>
        <begin position="253"/>
        <end position="269"/>
    </location>
</feature>
<feature type="transmembrane region" description="Helical" evidence="1">
    <location>
        <begin position="146"/>
        <end position="166"/>
    </location>
</feature>
<proteinExistence type="predicted"/>
<name>A0A9C7Q1A9_9RHOD</name>
<dbReference type="Pfam" id="PF01569">
    <property type="entry name" value="PAP2"/>
    <property type="match status" value="1"/>
</dbReference>
<protein>
    <recommendedName>
        <fullName evidence="2">Phosphatidic acid phosphatase type 2/haloperoxidase domain-containing protein</fullName>
    </recommendedName>
</protein>
<dbReference type="GO" id="GO:0042392">
    <property type="term" value="F:sphingosine-1-phosphate phosphatase activity"/>
    <property type="evidence" value="ECO:0007669"/>
    <property type="project" value="TreeGrafter"/>
</dbReference>
<feature type="transmembrane region" description="Helical" evidence="1">
    <location>
        <begin position="44"/>
        <end position="69"/>
    </location>
</feature>
<gene>
    <name evidence="3" type="ORF">GpartN1_g5472.t1</name>
</gene>
<evidence type="ECO:0000313" key="4">
    <source>
        <dbReference type="Proteomes" id="UP001061958"/>
    </source>
</evidence>
<dbReference type="CDD" id="cd01610">
    <property type="entry name" value="PAP2_like"/>
    <property type="match status" value="1"/>
</dbReference>
<evidence type="ECO:0000313" key="3">
    <source>
        <dbReference type="EMBL" id="GJQ13681.1"/>
    </source>
</evidence>
<feature type="transmembrane region" description="Helical" evidence="1">
    <location>
        <begin position="75"/>
        <end position="94"/>
    </location>
</feature>
<feature type="domain" description="Phosphatidic acid phosphatase type 2/haloperoxidase" evidence="2">
    <location>
        <begin position="75"/>
        <end position="189"/>
    </location>
</feature>
<dbReference type="PANTHER" id="PTHR14969">
    <property type="entry name" value="SPHINGOSINE-1-PHOSPHATE PHOSPHOHYDROLASE"/>
    <property type="match status" value="1"/>
</dbReference>
<feature type="transmembrane region" description="Helical" evidence="1">
    <location>
        <begin position="178"/>
        <end position="196"/>
    </location>
</feature>
<organism evidence="3 4">
    <name type="scientific">Galdieria partita</name>
    <dbReference type="NCBI Taxonomy" id="83374"/>
    <lineage>
        <taxon>Eukaryota</taxon>
        <taxon>Rhodophyta</taxon>
        <taxon>Bangiophyceae</taxon>
        <taxon>Galdieriales</taxon>
        <taxon>Galdieriaceae</taxon>
        <taxon>Galdieria</taxon>
    </lineage>
</organism>
<comment type="caution">
    <text evidence="3">The sequence shown here is derived from an EMBL/GenBank/DDBJ whole genome shotgun (WGS) entry which is preliminary data.</text>
</comment>
<dbReference type="InterPro" id="IPR000326">
    <property type="entry name" value="PAP2/HPO"/>
</dbReference>
<dbReference type="SUPFAM" id="SSF48317">
    <property type="entry name" value="Acid phosphatase/Vanadium-dependent haloperoxidase"/>
    <property type="match status" value="1"/>
</dbReference>
<keyword evidence="4" id="KW-1185">Reference proteome</keyword>
<reference evidence="3" key="1">
    <citation type="journal article" date="2022" name="Proc. Natl. Acad. Sci. U.S.A.">
        <title>Life cycle and functional genomics of the unicellular red alga Galdieria for elucidating algal and plant evolution and industrial use.</title>
        <authorList>
            <person name="Hirooka S."/>
            <person name="Itabashi T."/>
            <person name="Ichinose T.M."/>
            <person name="Onuma R."/>
            <person name="Fujiwara T."/>
            <person name="Yamashita S."/>
            <person name="Jong L.W."/>
            <person name="Tomita R."/>
            <person name="Iwane A.H."/>
            <person name="Miyagishima S.Y."/>
        </authorList>
    </citation>
    <scope>NUCLEOTIDE SEQUENCE</scope>
    <source>
        <strain evidence="3">NBRC 102759</strain>
    </source>
</reference>
<dbReference type="Proteomes" id="UP001061958">
    <property type="component" value="Unassembled WGS sequence"/>
</dbReference>
<feature type="transmembrane region" description="Helical" evidence="1">
    <location>
        <begin position="319"/>
        <end position="341"/>
    </location>
</feature>
<feature type="transmembrane region" description="Helical" evidence="1">
    <location>
        <begin position="216"/>
        <end position="241"/>
    </location>
</feature>